<accession>A0ABQ9X9X3</accession>
<gene>
    <name evidence="1" type="ORF">BLNAU_16359</name>
</gene>
<name>A0ABQ9X9X3_9EUKA</name>
<evidence type="ECO:0000313" key="1">
    <source>
        <dbReference type="EMBL" id="KAK2948721.1"/>
    </source>
</evidence>
<evidence type="ECO:0000313" key="2">
    <source>
        <dbReference type="Proteomes" id="UP001281761"/>
    </source>
</evidence>
<dbReference type="Proteomes" id="UP001281761">
    <property type="component" value="Unassembled WGS sequence"/>
</dbReference>
<keyword evidence="2" id="KW-1185">Reference proteome</keyword>
<sequence length="66" mass="7284">MYTETNTPNDVVGAHTRLAPCECCRHFCFYYLHIPLSMSALLASDPSTQPLPFLAGCPLPRSRQGS</sequence>
<dbReference type="EMBL" id="JARBJD010000170">
    <property type="protein sequence ID" value="KAK2948721.1"/>
    <property type="molecule type" value="Genomic_DNA"/>
</dbReference>
<protein>
    <submittedName>
        <fullName evidence="1">Uncharacterized protein</fullName>
    </submittedName>
</protein>
<reference evidence="1 2" key="1">
    <citation type="journal article" date="2022" name="bioRxiv">
        <title>Genomics of Preaxostyla Flagellates Illuminates Evolutionary Transitions and the Path Towards Mitochondrial Loss.</title>
        <authorList>
            <person name="Novak L.V.F."/>
            <person name="Treitli S.C."/>
            <person name="Pyrih J."/>
            <person name="Halakuc P."/>
            <person name="Pipaliya S.V."/>
            <person name="Vacek V."/>
            <person name="Brzon O."/>
            <person name="Soukal P."/>
            <person name="Eme L."/>
            <person name="Dacks J.B."/>
            <person name="Karnkowska A."/>
            <person name="Elias M."/>
            <person name="Hampl V."/>
        </authorList>
    </citation>
    <scope>NUCLEOTIDE SEQUENCE [LARGE SCALE GENOMIC DNA]</scope>
    <source>
        <strain evidence="1">NAU3</strain>
        <tissue evidence="1">Gut</tissue>
    </source>
</reference>
<organism evidence="1 2">
    <name type="scientific">Blattamonas nauphoetae</name>
    <dbReference type="NCBI Taxonomy" id="2049346"/>
    <lineage>
        <taxon>Eukaryota</taxon>
        <taxon>Metamonada</taxon>
        <taxon>Preaxostyla</taxon>
        <taxon>Oxymonadida</taxon>
        <taxon>Blattamonas</taxon>
    </lineage>
</organism>
<comment type="caution">
    <text evidence="1">The sequence shown here is derived from an EMBL/GenBank/DDBJ whole genome shotgun (WGS) entry which is preliminary data.</text>
</comment>
<proteinExistence type="predicted"/>